<dbReference type="InterPro" id="IPR026591">
    <property type="entry name" value="Sirtuin_cat_small_dom_sf"/>
</dbReference>
<dbReference type="PROSITE" id="PS50305">
    <property type="entry name" value="SIRTUIN"/>
    <property type="match status" value="1"/>
</dbReference>
<sequence length="286" mass="31105">MTEATTRPPDVDASTWDELVRLVAAGGLSVLTGAGLSTESGIPDYRGPDGERRITPMTATELLASPEARQRYWARSYVGWRRFEGARPNVGHQVVARLQARGLLGTVITQNVDGLHQQAGSVDVLELHGSLSHVVCMQCGERYDREVIDERLTQANPTFDREVGGEIRPDGDVVLPDELVSTFRVATCVVCGSDKLKPDVVMFGEAVPKPLVEKCFGVVEQSDGLLVLGSSLMVMSGYRFVRRASRLGLPVAVLTRGRTRGEAETTIKIETPLGETLTHLEQALPQ</sequence>
<proteinExistence type="predicted"/>
<gene>
    <name evidence="6" type="ORF">VV02_17730</name>
</gene>
<feature type="binding site" evidence="4">
    <location>
        <position position="191"/>
    </location>
    <ligand>
        <name>Zn(2+)</name>
        <dbReference type="ChEBI" id="CHEBI:29105"/>
    </ligand>
</feature>
<dbReference type="PATRIC" id="fig|571913.6.peg.3596"/>
<protein>
    <recommendedName>
        <fullName evidence="1">protein acetyllysine N-acetyltransferase</fullName>
        <ecNumber evidence="1">2.3.1.286</ecNumber>
    </recommendedName>
</protein>
<feature type="active site" description="Proton acceptor" evidence="4">
    <location>
        <position position="128"/>
    </location>
</feature>
<dbReference type="STRING" id="571913.VV02_17730"/>
<dbReference type="EMBL" id="CP011112">
    <property type="protein sequence ID" value="AKU17261.1"/>
    <property type="molecule type" value="Genomic_DNA"/>
</dbReference>
<dbReference type="Gene3D" id="3.30.1600.10">
    <property type="entry name" value="SIR2/SIRT2 'Small Domain"/>
    <property type="match status" value="1"/>
</dbReference>
<feature type="binding site" evidence="4">
    <location>
        <position position="188"/>
    </location>
    <ligand>
        <name>Zn(2+)</name>
        <dbReference type="ChEBI" id="CHEBI:29105"/>
    </ligand>
</feature>
<dbReference type="InterPro" id="IPR029035">
    <property type="entry name" value="DHS-like_NAD/FAD-binding_dom"/>
</dbReference>
<dbReference type="InterPro" id="IPR050134">
    <property type="entry name" value="NAD-dep_sirtuin_deacylases"/>
</dbReference>
<dbReference type="Proteomes" id="UP000066480">
    <property type="component" value="Chromosome"/>
</dbReference>
<dbReference type="KEGG" id="lmoi:VV02_17730"/>
<reference evidence="6 7" key="1">
    <citation type="submission" date="2015-03" db="EMBL/GenBank/DDBJ databases">
        <title>Luteipulveratus halotolerans sp. nov., a novel actinobacterium (Dermacoccaceae) from Sarawak, Malaysia.</title>
        <authorList>
            <person name="Juboi H."/>
            <person name="Basik A."/>
            <person name="Shamsul S.S."/>
            <person name="Arnold P."/>
            <person name="Schmitt E.K."/>
            <person name="Sanglier J.-J."/>
            <person name="Yeo T."/>
        </authorList>
    </citation>
    <scope>NUCLEOTIDE SEQUENCE [LARGE SCALE GENOMIC DNA]</scope>
    <source>
        <strain evidence="6 7">MN07-A0370</strain>
    </source>
</reference>
<keyword evidence="4" id="KW-0479">Metal-binding</keyword>
<dbReference type="GO" id="GO:0017136">
    <property type="term" value="F:histone deacetylase activity, NAD-dependent"/>
    <property type="evidence" value="ECO:0007669"/>
    <property type="project" value="TreeGrafter"/>
</dbReference>
<keyword evidence="2" id="KW-0808">Transferase</keyword>
<keyword evidence="4" id="KW-0862">Zinc</keyword>
<dbReference type="AlphaFoldDB" id="A0A0K1JKN3"/>
<evidence type="ECO:0000256" key="3">
    <source>
        <dbReference type="ARBA" id="ARBA00023027"/>
    </source>
</evidence>
<evidence type="ECO:0000313" key="7">
    <source>
        <dbReference type="Proteomes" id="UP000066480"/>
    </source>
</evidence>
<dbReference type="PANTHER" id="PTHR11085">
    <property type="entry name" value="NAD-DEPENDENT PROTEIN DEACYLASE SIRTUIN-5, MITOCHONDRIAL-RELATED"/>
    <property type="match status" value="1"/>
</dbReference>
<organism evidence="6 7">
    <name type="scientific">Luteipulveratus mongoliensis</name>
    <dbReference type="NCBI Taxonomy" id="571913"/>
    <lineage>
        <taxon>Bacteria</taxon>
        <taxon>Bacillati</taxon>
        <taxon>Actinomycetota</taxon>
        <taxon>Actinomycetes</taxon>
        <taxon>Micrococcales</taxon>
        <taxon>Dermacoccaceae</taxon>
        <taxon>Luteipulveratus</taxon>
    </lineage>
</organism>
<dbReference type="NCBIfam" id="NF003738">
    <property type="entry name" value="PRK05333.1"/>
    <property type="match status" value="1"/>
</dbReference>
<dbReference type="Gene3D" id="3.40.50.1220">
    <property type="entry name" value="TPP-binding domain"/>
    <property type="match status" value="1"/>
</dbReference>
<dbReference type="InterPro" id="IPR026590">
    <property type="entry name" value="Ssirtuin_cat_dom"/>
</dbReference>
<keyword evidence="3" id="KW-0520">NAD</keyword>
<evidence type="ECO:0000313" key="6">
    <source>
        <dbReference type="EMBL" id="AKU17261.1"/>
    </source>
</evidence>
<dbReference type="GO" id="GO:0046872">
    <property type="term" value="F:metal ion binding"/>
    <property type="evidence" value="ECO:0007669"/>
    <property type="project" value="UniProtKB-KW"/>
</dbReference>
<dbReference type="SUPFAM" id="SSF52467">
    <property type="entry name" value="DHS-like NAD/FAD-binding domain"/>
    <property type="match status" value="1"/>
</dbReference>
<evidence type="ECO:0000259" key="5">
    <source>
        <dbReference type="PROSITE" id="PS50305"/>
    </source>
</evidence>
<evidence type="ECO:0000256" key="1">
    <source>
        <dbReference type="ARBA" id="ARBA00012928"/>
    </source>
</evidence>
<dbReference type="GO" id="GO:0070403">
    <property type="term" value="F:NAD+ binding"/>
    <property type="evidence" value="ECO:0007669"/>
    <property type="project" value="InterPro"/>
</dbReference>
<dbReference type="PANTHER" id="PTHR11085:SF10">
    <property type="entry name" value="NAD-DEPENDENT PROTEIN DEACYLASE SIRTUIN-5, MITOCHONDRIAL-RELATED"/>
    <property type="match status" value="1"/>
</dbReference>
<dbReference type="RefSeq" id="WP_052593600.1">
    <property type="nucleotide sequence ID" value="NZ_CP011112.1"/>
</dbReference>
<accession>A0A0K1JKN3</accession>
<feature type="binding site" evidence="4">
    <location>
        <position position="136"/>
    </location>
    <ligand>
        <name>Zn(2+)</name>
        <dbReference type="ChEBI" id="CHEBI:29105"/>
    </ligand>
</feature>
<dbReference type="OrthoDB" id="9800582at2"/>
<evidence type="ECO:0000256" key="2">
    <source>
        <dbReference type="ARBA" id="ARBA00022679"/>
    </source>
</evidence>
<dbReference type="Pfam" id="PF02146">
    <property type="entry name" value="SIR2"/>
    <property type="match status" value="1"/>
</dbReference>
<feature type="binding site" evidence="4">
    <location>
        <position position="139"/>
    </location>
    <ligand>
        <name>Zn(2+)</name>
        <dbReference type="ChEBI" id="CHEBI:29105"/>
    </ligand>
</feature>
<keyword evidence="7" id="KW-1185">Reference proteome</keyword>
<dbReference type="InterPro" id="IPR003000">
    <property type="entry name" value="Sirtuin"/>
</dbReference>
<feature type="domain" description="Deacetylase sirtuin-type" evidence="5">
    <location>
        <begin position="9"/>
        <end position="286"/>
    </location>
</feature>
<name>A0A0K1JKN3_9MICO</name>
<dbReference type="EC" id="2.3.1.286" evidence="1"/>
<evidence type="ECO:0000256" key="4">
    <source>
        <dbReference type="PROSITE-ProRule" id="PRU00236"/>
    </source>
</evidence>